<gene>
    <name evidence="1" type="ORF">H0235_012428</name>
</gene>
<dbReference type="EMBL" id="JACSDY010000011">
    <property type="protein sequence ID" value="KAF7415836.1"/>
    <property type="molecule type" value="Genomic_DNA"/>
</dbReference>
<evidence type="ECO:0000313" key="1">
    <source>
        <dbReference type="EMBL" id="KAF7415836.1"/>
    </source>
</evidence>
<organism evidence="1 2">
    <name type="scientific">Vespula pensylvanica</name>
    <name type="common">Western yellow jacket</name>
    <name type="synonym">Wasp</name>
    <dbReference type="NCBI Taxonomy" id="30213"/>
    <lineage>
        <taxon>Eukaryota</taxon>
        <taxon>Metazoa</taxon>
        <taxon>Ecdysozoa</taxon>
        <taxon>Arthropoda</taxon>
        <taxon>Hexapoda</taxon>
        <taxon>Insecta</taxon>
        <taxon>Pterygota</taxon>
        <taxon>Neoptera</taxon>
        <taxon>Endopterygota</taxon>
        <taxon>Hymenoptera</taxon>
        <taxon>Apocrita</taxon>
        <taxon>Aculeata</taxon>
        <taxon>Vespoidea</taxon>
        <taxon>Vespidae</taxon>
        <taxon>Vespinae</taxon>
        <taxon>Vespula</taxon>
    </lineage>
</organism>
<reference evidence="1" key="1">
    <citation type="journal article" date="2020" name="G3 (Bethesda)">
        <title>High-Quality Assemblies for Three Invasive Social Wasps from the &lt;i&gt;Vespula&lt;/i&gt; Genus.</title>
        <authorList>
            <person name="Harrop T.W.R."/>
            <person name="Guhlin J."/>
            <person name="McLaughlin G.M."/>
            <person name="Permina E."/>
            <person name="Stockwell P."/>
            <person name="Gilligan J."/>
            <person name="Le Lec M.F."/>
            <person name="Gruber M.A.M."/>
            <person name="Quinn O."/>
            <person name="Lovegrove M."/>
            <person name="Duncan E.J."/>
            <person name="Remnant E.J."/>
            <person name="Van Eeckhoven J."/>
            <person name="Graham B."/>
            <person name="Knapp R.A."/>
            <person name="Langford K.W."/>
            <person name="Kronenberg Z."/>
            <person name="Press M.O."/>
            <person name="Eacker S.M."/>
            <person name="Wilson-Rankin E.E."/>
            <person name="Purcell J."/>
            <person name="Lester P.J."/>
            <person name="Dearden P.K."/>
        </authorList>
    </citation>
    <scope>NUCLEOTIDE SEQUENCE</scope>
    <source>
        <strain evidence="1">Volc-1</strain>
    </source>
</reference>
<name>A0A834NQR9_VESPE</name>
<dbReference type="AlphaFoldDB" id="A0A834NQR9"/>
<comment type="caution">
    <text evidence="1">The sequence shown here is derived from an EMBL/GenBank/DDBJ whole genome shotgun (WGS) entry which is preliminary data.</text>
</comment>
<evidence type="ECO:0000313" key="2">
    <source>
        <dbReference type="Proteomes" id="UP000600918"/>
    </source>
</evidence>
<dbReference type="Proteomes" id="UP000600918">
    <property type="component" value="Unassembled WGS sequence"/>
</dbReference>
<sequence>MARFRVPPLWSTCDPVTNPDLREELFAEPNTRNFERGDDSLPRAGKSLCSTCPHIICIDFVEIFFNKVLLKLGVGKYLTDDLYGLLVGLIILQTASIIFKNNDVIQWNVACVISDVSTILYTWTTDFRMCFFICKNSLDLIVSLALDYSILM</sequence>
<proteinExistence type="predicted"/>
<keyword evidence="2" id="KW-1185">Reference proteome</keyword>
<protein>
    <submittedName>
        <fullName evidence="1">Uncharacterized protein</fullName>
    </submittedName>
</protein>
<accession>A0A834NQR9</accession>